<organism evidence="4">
    <name type="scientific">Percolomonas cosmopolitus</name>
    <dbReference type="NCBI Taxonomy" id="63605"/>
    <lineage>
        <taxon>Eukaryota</taxon>
        <taxon>Discoba</taxon>
        <taxon>Heterolobosea</taxon>
        <taxon>Tetramitia</taxon>
        <taxon>Eutetramitia</taxon>
        <taxon>Percolomonadidae</taxon>
        <taxon>Percolomonas</taxon>
    </lineage>
</organism>
<dbReference type="SUPFAM" id="SSF48371">
    <property type="entry name" value="ARM repeat"/>
    <property type="match status" value="1"/>
</dbReference>
<dbReference type="Pfam" id="PF09758">
    <property type="entry name" value="FPL"/>
    <property type="match status" value="1"/>
</dbReference>
<dbReference type="GO" id="GO:1901096">
    <property type="term" value="P:regulation of autophagosome maturation"/>
    <property type="evidence" value="ECO:0007669"/>
    <property type="project" value="TreeGrafter"/>
</dbReference>
<feature type="compositionally biased region" description="Low complexity" evidence="2">
    <location>
        <begin position="478"/>
        <end position="489"/>
    </location>
</feature>
<evidence type="ECO:0000313" key="4">
    <source>
        <dbReference type="EMBL" id="CAD9083765.1"/>
    </source>
</evidence>
<dbReference type="InterPro" id="IPR019155">
    <property type="entry name" value="CLEC16A/TT9_N"/>
</dbReference>
<protein>
    <recommendedName>
        <fullName evidence="3">FPL domain-containing protein</fullName>
    </recommendedName>
</protein>
<feature type="region of interest" description="Disordered" evidence="2">
    <location>
        <begin position="382"/>
        <end position="412"/>
    </location>
</feature>
<dbReference type="GO" id="GO:0016197">
    <property type="term" value="P:endosomal transport"/>
    <property type="evidence" value="ECO:0007669"/>
    <property type="project" value="TreeGrafter"/>
</dbReference>
<dbReference type="EMBL" id="HBGD01008539">
    <property type="protein sequence ID" value="CAD9083765.1"/>
    <property type="molecule type" value="Transcribed_RNA"/>
</dbReference>
<feature type="compositionally biased region" description="Low complexity" evidence="2">
    <location>
        <begin position="674"/>
        <end position="706"/>
    </location>
</feature>
<evidence type="ECO:0000256" key="2">
    <source>
        <dbReference type="SAM" id="MobiDB-lite"/>
    </source>
</evidence>
<dbReference type="PANTHER" id="PTHR21481:SF0">
    <property type="entry name" value="PROTEIN CLEC16A"/>
    <property type="match status" value="1"/>
</dbReference>
<dbReference type="GO" id="GO:0005794">
    <property type="term" value="C:Golgi apparatus"/>
    <property type="evidence" value="ECO:0007669"/>
    <property type="project" value="TreeGrafter"/>
</dbReference>
<gene>
    <name evidence="4" type="ORF">PCOS0759_LOCUS7019</name>
</gene>
<dbReference type="AlphaFoldDB" id="A0A7S1KSZ0"/>
<keyword evidence="1" id="KW-0072">Autophagy</keyword>
<name>A0A7S1KSZ0_9EUKA</name>
<feature type="compositionally biased region" description="Low complexity" evidence="2">
    <location>
        <begin position="129"/>
        <end position="143"/>
    </location>
</feature>
<accession>A0A7S1KSZ0</accession>
<feature type="domain" description="FPL" evidence="3">
    <location>
        <begin position="174"/>
        <end position="280"/>
    </location>
</feature>
<dbReference type="GO" id="GO:0007034">
    <property type="term" value="P:vacuolar transport"/>
    <property type="evidence" value="ECO:0007669"/>
    <property type="project" value="TreeGrafter"/>
</dbReference>
<dbReference type="InterPro" id="IPR039272">
    <property type="entry name" value="CLEC16A/TT9"/>
</dbReference>
<evidence type="ECO:0000256" key="1">
    <source>
        <dbReference type="ARBA" id="ARBA00023006"/>
    </source>
</evidence>
<sequence length="1031" mass="116842">MLKTFFTRITSSPQHPKKQQFTIQNFVRLGNQLIQHHTNAAKIPLIIECIRSIAEILIWSDQNGHEEFFHAFLEMKLLKYFESVLWIENTTSASRNHNDSASQVSGSVASTFSFHNGFLGKSRKRGRPTSDTLATKTTTSSVPSLPPPEDDETISTLSETSLSSSGFTKFAVAKQLLQKQLLQTLSIMIQNLSSKDSLYFILSNSYMNQFIKYRYDFHDEEVLDYYITLLKTISMRLDVATIQFFFVHDDLLLYQEAKKYMTVKESMIRIAVRTLILNIYSVASPNIREYIIDDAPSYFGKMILFLRSELVKLNQMVFDCRYSTLISSVDSSINEFQDYVYYFNDILELNIPEIKSIIEEALLRDLIVDFILPSLEHQANDEDITTGRQVGGGRDRSISGGAGGKGPLMLTPKEERRWQNGGDLDLGKEVNLDADANARTHPDSADHSNLAPPPPSSIPTPSPQSSPHTPNLKLNGVSHTTSTPSPLRSPRSRFTKRLSPEEYHIRRTIQQAIILVEGRQHFRALDQDFTEEDIIQWYNQTKLIDSKIALLALGQIFLVFNSHPESKSILAKLENILLEHPKSELYKEILKGCFSLHSDVPLLSAGASFVFILSNSASPDFLKSWGLLPKRRERELKQQSMLDILSGEESHDETANEGISVDEESVEQPHNVTSIASSTPSLSSPSESQSPLPNASTSPQSAPPSSSVSSLITAILLRLSNRHTTPKRLITIHLLCQLCYELTKLTTSNISVASRTKVRVSVTEEHLRLIWAAVELSRKLVLKHIGHDVLDLLPVFESEYTKYQQIRNFPWDRLCGDAALIVEDVTSHLEYHRREPTSAVEEIRVNVHTYLALQNLFFIFKSGTSQSFNVLLNELIDSYPQTHRIGQDIPFTDPNMCKGDFLIKNKRKDKRKLFERRHIFFDQNNFLVTLSSTVRNGQVIVRSVTPLRHIRTRQHSKNANAMHLFAFTDRNAPMLRDIIVFGNPQKRQDVQNIIEDAVAKCLQEKAKILEKIIHVNAEYIDGDEGEGEGEG</sequence>
<feature type="region of interest" description="Disordered" evidence="2">
    <location>
        <begin position="119"/>
        <end position="155"/>
    </location>
</feature>
<dbReference type="PANTHER" id="PTHR21481">
    <property type="entry name" value="PROTEIN CLEC16A"/>
    <property type="match status" value="1"/>
</dbReference>
<feature type="region of interest" description="Disordered" evidence="2">
    <location>
        <begin position="438"/>
        <end position="499"/>
    </location>
</feature>
<dbReference type="GO" id="GO:0005770">
    <property type="term" value="C:late endosome"/>
    <property type="evidence" value="ECO:0007669"/>
    <property type="project" value="TreeGrafter"/>
</dbReference>
<feature type="compositionally biased region" description="Pro residues" evidence="2">
    <location>
        <begin position="451"/>
        <end position="464"/>
    </location>
</feature>
<feature type="region of interest" description="Disordered" evidence="2">
    <location>
        <begin position="644"/>
        <end position="706"/>
    </location>
</feature>
<evidence type="ECO:0000259" key="3">
    <source>
        <dbReference type="Pfam" id="PF09758"/>
    </source>
</evidence>
<dbReference type="GO" id="GO:0006914">
    <property type="term" value="P:autophagy"/>
    <property type="evidence" value="ECO:0007669"/>
    <property type="project" value="UniProtKB-KW"/>
</dbReference>
<dbReference type="InterPro" id="IPR016024">
    <property type="entry name" value="ARM-type_fold"/>
</dbReference>
<reference evidence="4" key="1">
    <citation type="submission" date="2021-01" db="EMBL/GenBank/DDBJ databases">
        <authorList>
            <person name="Corre E."/>
            <person name="Pelletier E."/>
            <person name="Niang G."/>
            <person name="Scheremetjew M."/>
            <person name="Finn R."/>
            <person name="Kale V."/>
            <person name="Holt S."/>
            <person name="Cochrane G."/>
            <person name="Meng A."/>
            <person name="Brown T."/>
            <person name="Cohen L."/>
        </authorList>
    </citation>
    <scope>NUCLEOTIDE SEQUENCE</scope>
    <source>
        <strain evidence="4">WS</strain>
    </source>
</reference>
<proteinExistence type="predicted"/>